<dbReference type="InterPro" id="IPR036291">
    <property type="entry name" value="NAD(P)-bd_dom_sf"/>
</dbReference>
<evidence type="ECO:0008006" key="12">
    <source>
        <dbReference type="Google" id="ProtNLM"/>
    </source>
</evidence>
<comment type="caution">
    <text evidence="10">The sequence shown here is derived from an EMBL/GenBank/DDBJ whole genome shotgun (WGS) entry which is preliminary data.</text>
</comment>
<dbReference type="PROSITE" id="PS00606">
    <property type="entry name" value="KS3_1"/>
    <property type="match status" value="1"/>
</dbReference>
<evidence type="ECO:0000313" key="11">
    <source>
        <dbReference type="Proteomes" id="UP001501867"/>
    </source>
</evidence>
<dbReference type="SUPFAM" id="SSF53901">
    <property type="entry name" value="Thiolase-like"/>
    <property type="match status" value="1"/>
</dbReference>
<dbReference type="InterPro" id="IPR014043">
    <property type="entry name" value="Acyl_transferase_dom"/>
</dbReference>
<dbReference type="Gene3D" id="3.40.50.720">
    <property type="entry name" value="NAD(P)-binding Rossmann-like Domain"/>
    <property type="match status" value="2"/>
</dbReference>
<keyword evidence="7" id="KW-0012">Acyltransferase</keyword>
<dbReference type="CDD" id="cd05235">
    <property type="entry name" value="SDR_e1"/>
    <property type="match status" value="1"/>
</dbReference>
<evidence type="ECO:0000256" key="2">
    <source>
        <dbReference type="ARBA" id="ARBA00022450"/>
    </source>
</evidence>
<dbReference type="Gene3D" id="3.30.70.3290">
    <property type="match status" value="1"/>
</dbReference>
<organism evidence="10 11">
    <name type="scientific">Streptomyces polychromogenes</name>
    <dbReference type="NCBI Taxonomy" id="67342"/>
    <lineage>
        <taxon>Bacteria</taxon>
        <taxon>Bacillati</taxon>
        <taxon>Actinomycetota</taxon>
        <taxon>Actinomycetes</taxon>
        <taxon>Kitasatosporales</taxon>
        <taxon>Streptomycetaceae</taxon>
        <taxon>Streptomyces</taxon>
    </lineage>
</organism>
<evidence type="ECO:0000256" key="5">
    <source>
        <dbReference type="ARBA" id="ARBA00023194"/>
    </source>
</evidence>
<dbReference type="SMART" id="SM00827">
    <property type="entry name" value="PKS_AT"/>
    <property type="match status" value="1"/>
</dbReference>
<dbReference type="SMART" id="SM00825">
    <property type="entry name" value="PKS_KS"/>
    <property type="match status" value="1"/>
</dbReference>
<dbReference type="SUPFAM" id="SSF55048">
    <property type="entry name" value="Probable ACP-binding domain of malonyl-CoA ACP transacylase"/>
    <property type="match status" value="1"/>
</dbReference>
<dbReference type="PROSITE" id="PS00012">
    <property type="entry name" value="PHOSPHOPANTETHEINE"/>
    <property type="match status" value="1"/>
</dbReference>
<keyword evidence="6" id="KW-0511">Multifunctional enzyme</keyword>
<evidence type="ECO:0000256" key="7">
    <source>
        <dbReference type="ARBA" id="ARBA00023315"/>
    </source>
</evidence>
<evidence type="ECO:0000259" key="9">
    <source>
        <dbReference type="PROSITE" id="PS52004"/>
    </source>
</evidence>
<dbReference type="CDD" id="cd08956">
    <property type="entry name" value="KR_3_FAS_SDR_x"/>
    <property type="match status" value="1"/>
</dbReference>
<feature type="domain" description="Ketosynthase family 3 (KS3)" evidence="9">
    <location>
        <begin position="33"/>
        <end position="457"/>
    </location>
</feature>
<dbReference type="Pfam" id="PF00550">
    <property type="entry name" value="PP-binding"/>
    <property type="match status" value="1"/>
</dbReference>
<dbReference type="Pfam" id="PF08659">
    <property type="entry name" value="KR"/>
    <property type="match status" value="1"/>
</dbReference>
<keyword evidence="11" id="KW-1185">Reference proteome</keyword>
<dbReference type="Pfam" id="PF08990">
    <property type="entry name" value="Docking"/>
    <property type="match status" value="1"/>
</dbReference>
<dbReference type="InterPro" id="IPR009081">
    <property type="entry name" value="PP-bd_ACP"/>
</dbReference>
<dbReference type="Pfam" id="PF00698">
    <property type="entry name" value="Acyl_transf_1"/>
    <property type="match status" value="1"/>
</dbReference>
<feature type="domain" description="Carrier" evidence="8">
    <location>
        <begin position="1419"/>
        <end position="1494"/>
    </location>
</feature>
<dbReference type="InterPro" id="IPR001227">
    <property type="entry name" value="Ac_transferase_dom_sf"/>
</dbReference>
<sequence length="1901" mass="200555">MADEKKLADYLKWVTADLRKARQRIAELESGRTEPIAIVGMACRYPGGVRSADDLWELVANGRDGITGFPADRGWDIDALYDPDPDVPGTTYTREGGFLDGATEFDADFFGISPREALSMDPQQRVLLETAWETFEHARIDPTSLKGHGVGVFVGAVEQSYLGLAGPEEFEGYLLTGKLGSVVSGRLSYSFGFEGPSMTVDTACSSSLVAMHLAAQSLRTGESSLALAGGVTVAGTPGGFVDFSRQRGLAPDGRCKSFAAAADGTSWSEGVGLVLLERLGDAVRNGHRVLAVLRSSAVNSDGASNGLTAPSGPSQERVIRSALTGARLDPADVDVVEAHGTGTRLGDPIEAQALLATYGAAHTPEHPLFLGSLKSNIGHSVAAAGVGGVIKMVQALRHAALPRTLHVDEPTPLVDWDAGAVELLTAHRPWPQTGRPRRAAVSSFGVSGTNAHLILEQAPGQEEAPARDTVPVPAPARDAVLPVPAPAPLPVPLSARSGRALAAQAHRLMTFLDDRPDLPVEDLAYSAATTRAALPYRAVVVGSDAESLRAALRPLAEGGARTGAAAPAKGRLAMLFTGQGAQRAAMGRRLYEAFPAYAEAFDAVRAALDPHLDVPLDDALDDEALLNETGNAQPALFALEVALYRLYESWGITPDFVAGHSVGELSAAHVAGVLTLPDAAAVVAARGRLMQALPPGGAMAALQAGEAEIAPLLDRPDGAVAIAAVNGPMATVVSGDADAVAEITDTVRSWGRRAKRLTVSHAFHSPHMDPMLDEFGRVLRKVTLNPPAVPLVSSLTGRPATEEQLRSPEYWVDQVRHPVRFHDAARTLAGHEVTVTLEIGPAAVLSAFVAEGTPVTPVPALRTGRDEAREVLTALGGLWSAGIPVDWHAVFARSGARPLDLPTYPFQRERYWLESAPAAPVAAPPAARDSVFHVGWSRTDPVAPAVPPVTAVLGLAGADGPGLREAAPGEPFADVAQALAALGPEARYDALLVPLVFSPGGDVPQRAQETAQRVLTLVRSWLADERTVDVPLVAVTRRAVAADGSGTDVSDLVAAPLWGLLRSAQSEAPGRIVLVDVDEDPRSWAALPAVLASGRPQAALRSGEMLVPGIADLPELSDLPDLPDLPGDGGGSGGVRWRTDGTVLITGGTGALGGLFARHLVRAHGVSRLLLVSRRGPQAAGAAALVAELTALGADVHLAACDLADRDALAGLLRTIPEAHPLTAVVHAAGVLDDGMIRDLTPDRLAAVMRPKVHAAWHLHELTRDRDLDAFVLFSSVAGVIGGTGQANYAAANTFLDALAAYRAGLGLPATSLAWGLWAHEHGMSGHLTRAELKRIARSGLLTITEETGPELLDLALRAGPPALVVTPVDRHALRGNLRRAPLLLRGLVQDPAAGDGPEAGAELRPDRLAGLSQEHRAELVSEFVRREVGLVLGHSASAPVDGHRRFSDLGFDSLTSVELRNRLSDATGLRLPPSLVFEHPTPARLVEHLAALLSAAGPDAAVGVDLAAEVRLDADVRAADEVSRVAADPREVLLTGATGFLGAFLLRDLMRSTRATVHCLVRGSDEAEALRRLEANLEWYQVRDAIDPDRLRVVVGDLEAPRLGLSDETFDALARRVDVVYHAGATVSWVRPYAELAAGNVGGTREILRLAAAHRTVPVHYVSTTGVFPAPGPGAGPAAVTDPTGPGHLLHNGYLQSKWVAEQVIALGRSRGLPVSVYRVDVVSGDRETGACQTKDFVWLSLKGLLESGAVPDGLAGVLHMVPVDYVSGAITHLATREDCADRVFHLYNRQDQTFTEFVGHLRSFGYELPELGWADWSARVRRDRRNAVVPLLDSFEGMNAGSGTTTYPPIDVSDTERALHGTGITCPPVDRDLFEKYVNFFVRAGWFPSRGPAQEEQKG</sequence>
<dbReference type="SUPFAM" id="SSF47336">
    <property type="entry name" value="ACP-like"/>
    <property type="match status" value="1"/>
</dbReference>
<dbReference type="InterPro" id="IPR015083">
    <property type="entry name" value="NorB/c/GfsB-D-like_docking"/>
</dbReference>
<keyword evidence="2" id="KW-0596">Phosphopantetheine</keyword>
<evidence type="ECO:0000313" key="10">
    <source>
        <dbReference type="EMBL" id="GAA0273154.1"/>
    </source>
</evidence>
<name>A0ABP3ER52_9ACTN</name>
<dbReference type="PROSITE" id="PS52004">
    <property type="entry name" value="KS3_2"/>
    <property type="match status" value="1"/>
</dbReference>
<dbReference type="InterPro" id="IPR036736">
    <property type="entry name" value="ACP-like_sf"/>
</dbReference>
<dbReference type="PANTHER" id="PTHR43775:SF51">
    <property type="entry name" value="INACTIVE PHENOLPHTHIOCEROL SYNTHESIS POLYKETIDE SYNTHASE TYPE I PKS1-RELATED"/>
    <property type="match status" value="1"/>
</dbReference>
<dbReference type="CDD" id="cd00833">
    <property type="entry name" value="PKS"/>
    <property type="match status" value="1"/>
</dbReference>
<dbReference type="SMART" id="SM00823">
    <property type="entry name" value="PKS_PP"/>
    <property type="match status" value="1"/>
</dbReference>
<keyword evidence="4" id="KW-0808">Transferase</keyword>
<dbReference type="Gene3D" id="3.40.47.10">
    <property type="match status" value="1"/>
</dbReference>
<gene>
    <name evidence="10" type="ORF">GCM10010302_08460</name>
</gene>
<evidence type="ECO:0000256" key="4">
    <source>
        <dbReference type="ARBA" id="ARBA00022679"/>
    </source>
</evidence>
<dbReference type="SMART" id="SM00822">
    <property type="entry name" value="PKS_KR"/>
    <property type="match status" value="1"/>
</dbReference>
<dbReference type="Pfam" id="PF07993">
    <property type="entry name" value="NAD_binding_4"/>
    <property type="match status" value="1"/>
</dbReference>
<dbReference type="PANTHER" id="PTHR43775">
    <property type="entry name" value="FATTY ACID SYNTHASE"/>
    <property type="match status" value="1"/>
</dbReference>
<accession>A0ABP3ER52</accession>
<dbReference type="Pfam" id="PF22621">
    <property type="entry name" value="CurL-like_PKS_C"/>
    <property type="match status" value="1"/>
</dbReference>
<dbReference type="Pfam" id="PF22953">
    <property type="entry name" value="SpnB_Rossmann"/>
    <property type="match status" value="1"/>
</dbReference>
<dbReference type="InterPro" id="IPR016039">
    <property type="entry name" value="Thiolase-like"/>
</dbReference>
<keyword evidence="3" id="KW-0597">Phosphoprotein</keyword>
<evidence type="ECO:0000256" key="6">
    <source>
        <dbReference type="ARBA" id="ARBA00023268"/>
    </source>
</evidence>
<dbReference type="Gene3D" id="1.10.1200.10">
    <property type="entry name" value="ACP-like"/>
    <property type="match status" value="1"/>
</dbReference>
<dbReference type="InterPro" id="IPR013968">
    <property type="entry name" value="PKS_KR"/>
</dbReference>
<evidence type="ECO:0000259" key="8">
    <source>
        <dbReference type="PROSITE" id="PS50075"/>
    </source>
</evidence>
<dbReference type="InterPro" id="IPR020806">
    <property type="entry name" value="PKS_PP-bd"/>
</dbReference>
<dbReference type="SUPFAM" id="SSF51735">
    <property type="entry name" value="NAD(P)-binding Rossmann-fold domains"/>
    <property type="match status" value="3"/>
</dbReference>
<dbReference type="InterPro" id="IPR014031">
    <property type="entry name" value="Ketoacyl_synth_C"/>
</dbReference>
<dbReference type="InterPro" id="IPR013120">
    <property type="entry name" value="FAR_NAD-bd"/>
</dbReference>
<dbReference type="Pfam" id="PF00109">
    <property type="entry name" value="ketoacyl-synt"/>
    <property type="match status" value="1"/>
</dbReference>
<dbReference type="InterPro" id="IPR050091">
    <property type="entry name" value="PKS_NRPS_Biosynth_Enz"/>
</dbReference>
<dbReference type="InterPro" id="IPR010080">
    <property type="entry name" value="Thioester_reductase-like_dom"/>
</dbReference>
<dbReference type="SMART" id="SM01294">
    <property type="entry name" value="PKS_PP_betabranch"/>
    <property type="match status" value="1"/>
</dbReference>
<evidence type="ECO:0000256" key="1">
    <source>
        <dbReference type="ARBA" id="ARBA00001957"/>
    </source>
</evidence>
<dbReference type="InterPro" id="IPR006162">
    <property type="entry name" value="Ppantetheine_attach_site"/>
</dbReference>
<reference evidence="11" key="1">
    <citation type="journal article" date="2019" name="Int. J. Syst. Evol. Microbiol.">
        <title>The Global Catalogue of Microorganisms (GCM) 10K type strain sequencing project: providing services to taxonomists for standard genome sequencing and annotation.</title>
        <authorList>
            <consortium name="The Broad Institute Genomics Platform"/>
            <consortium name="The Broad Institute Genome Sequencing Center for Infectious Disease"/>
            <person name="Wu L."/>
            <person name="Ma J."/>
        </authorList>
    </citation>
    <scope>NUCLEOTIDE SEQUENCE [LARGE SCALE GENOMIC DNA]</scope>
    <source>
        <strain evidence="11">JCM 4505</strain>
    </source>
</reference>
<dbReference type="Gene3D" id="3.40.366.10">
    <property type="entry name" value="Malonyl-Coenzyme A Acyl Carrier Protein, domain 2"/>
    <property type="match status" value="1"/>
</dbReference>
<dbReference type="InterPro" id="IPR016036">
    <property type="entry name" value="Malonyl_transacylase_ACP-bd"/>
</dbReference>
<keyword evidence="5" id="KW-0045">Antibiotic biosynthesis</keyword>
<protein>
    <recommendedName>
        <fullName evidence="12">Type I polyketide synthase</fullName>
    </recommendedName>
</protein>
<dbReference type="NCBIfam" id="TIGR01746">
    <property type="entry name" value="Thioester-redct"/>
    <property type="match status" value="1"/>
</dbReference>
<dbReference type="Pfam" id="PF02801">
    <property type="entry name" value="Ketoacyl-synt_C"/>
    <property type="match status" value="1"/>
</dbReference>
<dbReference type="InterPro" id="IPR016035">
    <property type="entry name" value="Acyl_Trfase/lysoPLipase"/>
</dbReference>
<dbReference type="EMBL" id="BAAABV010000006">
    <property type="protein sequence ID" value="GAA0273154.1"/>
    <property type="molecule type" value="Genomic_DNA"/>
</dbReference>
<dbReference type="InterPro" id="IPR014030">
    <property type="entry name" value="Ketoacyl_synth_N"/>
</dbReference>
<dbReference type="InterPro" id="IPR055123">
    <property type="entry name" value="SpnB-like_Rossmann"/>
</dbReference>
<dbReference type="InterPro" id="IPR057326">
    <property type="entry name" value="KR_dom"/>
</dbReference>
<dbReference type="InterPro" id="IPR018201">
    <property type="entry name" value="Ketoacyl_synth_AS"/>
</dbReference>
<dbReference type="Proteomes" id="UP001501867">
    <property type="component" value="Unassembled WGS sequence"/>
</dbReference>
<evidence type="ECO:0000256" key="3">
    <source>
        <dbReference type="ARBA" id="ARBA00022553"/>
    </source>
</evidence>
<comment type="cofactor">
    <cofactor evidence="1">
        <name>pantetheine 4'-phosphate</name>
        <dbReference type="ChEBI" id="CHEBI:47942"/>
    </cofactor>
</comment>
<dbReference type="SUPFAM" id="SSF52151">
    <property type="entry name" value="FabD/lysophospholipase-like"/>
    <property type="match status" value="1"/>
</dbReference>
<proteinExistence type="predicted"/>
<dbReference type="PROSITE" id="PS50075">
    <property type="entry name" value="CARRIER"/>
    <property type="match status" value="1"/>
</dbReference>
<dbReference type="InterPro" id="IPR020841">
    <property type="entry name" value="PKS_Beta-ketoAc_synthase_dom"/>
</dbReference>